<name>A0AA88AVG7_FICCA</name>
<comment type="caution">
    <text evidence="1">The sequence shown here is derived from an EMBL/GenBank/DDBJ whole genome shotgun (WGS) entry which is preliminary data.</text>
</comment>
<dbReference type="AlphaFoldDB" id="A0AA88AVG7"/>
<sequence length="86" mass="9493">MSGAFSGFCLKETSVRIITTISKGWLNMETQTISAQFSDEDKGEERGEFVLWCGVVFVAGGGRAAEREEAKSTMWVKYLRPHVTAA</sequence>
<evidence type="ECO:0000313" key="2">
    <source>
        <dbReference type="Proteomes" id="UP001187192"/>
    </source>
</evidence>
<dbReference type="Proteomes" id="UP001187192">
    <property type="component" value="Unassembled WGS sequence"/>
</dbReference>
<evidence type="ECO:0000313" key="1">
    <source>
        <dbReference type="EMBL" id="GMN52981.1"/>
    </source>
</evidence>
<proteinExistence type="predicted"/>
<accession>A0AA88AVG7</accession>
<gene>
    <name evidence="1" type="ORF">TIFTF001_022123</name>
</gene>
<protein>
    <submittedName>
        <fullName evidence="1">Uncharacterized protein</fullName>
    </submittedName>
</protein>
<dbReference type="EMBL" id="BTGU01000044">
    <property type="protein sequence ID" value="GMN52981.1"/>
    <property type="molecule type" value="Genomic_DNA"/>
</dbReference>
<reference evidence="1" key="1">
    <citation type="submission" date="2023-07" db="EMBL/GenBank/DDBJ databases">
        <title>draft genome sequence of fig (Ficus carica).</title>
        <authorList>
            <person name="Takahashi T."/>
            <person name="Nishimura K."/>
        </authorList>
    </citation>
    <scope>NUCLEOTIDE SEQUENCE</scope>
</reference>
<organism evidence="1 2">
    <name type="scientific">Ficus carica</name>
    <name type="common">Common fig</name>
    <dbReference type="NCBI Taxonomy" id="3494"/>
    <lineage>
        <taxon>Eukaryota</taxon>
        <taxon>Viridiplantae</taxon>
        <taxon>Streptophyta</taxon>
        <taxon>Embryophyta</taxon>
        <taxon>Tracheophyta</taxon>
        <taxon>Spermatophyta</taxon>
        <taxon>Magnoliopsida</taxon>
        <taxon>eudicotyledons</taxon>
        <taxon>Gunneridae</taxon>
        <taxon>Pentapetalae</taxon>
        <taxon>rosids</taxon>
        <taxon>fabids</taxon>
        <taxon>Rosales</taxon>
        <taxon>Moraceae</taxon>
        <taxon>Ficeae</taxon>
        <taxon>Ficus</taxon>
    </lineage>
</organism>
<keyword evidence="2" id="KW-1185">Reference proteome</keyword>